<dbReference type="GO" id="GO:0016020">
    <property type="term" value="C:membrane"/>
    <property type="evidence" value="ECO:0007669"/>
    <property type="project" value="InterPro"/>
</dbReference>
<gene>
    <name evidence="6" type="ORF">QE424_001596</name>
</gene>
<comment type="caution">
    <text evidence="6">The sequence shown here is derived from an EMBL/GenBank/DDBJ whole genome shotgun (WGS) entry which is preliminary data.</text>
</comment>
<accession>A0AAP5E9R3</accession>
<protein>
    <recommendedName>
        <fullName evidence="8">Outer membrane porin, OprD family</fullName>
    </recommendedName>
</protein>
<evidence type="ECO:0000256" key="5">
    <source>
        <dbReference type="SAM" id="SignalP"/>
    </source>
</evidence>
<reference evidence="6" key="1">
    <citation type="submission" date="2023-07" db="EMBL/GenBank/DDBJ databases">
        <title>Functional and genomic diversity of the sorghum phyllosphere microbiome.</title>
        <authorList>
            <person name="Shade A."/>
        </authorList>
    </citation>
    <scope>NUCLEOTIDE SEQUENCE</scope>
    <source>
        <strain evidence="6">SORGH_AS_0457</strain>
    </source>
</reference>
<dbReference type="AlphaFoldDB" id="A0AAP5E9R3"/>
<feature type="signal peptide" evidence="5">
    <location>
        <begin position="1"/>
        <end position="20"/>
    </location>
</feature>
<dbReference type="InterPro" id="IPR005318">
    <property type="entry name" value="OM_porin_bac"/>
</dbReference>
<feature type="chain" id="PRO_5042981498" description="Outer membrane porin, OprD family" evidence="5">
    <location>
        <begin position="21"/>
        <end position="445"/>
    </location>
</feature>
<sequence length="445" mass="48954">MKPLACMLAAAALLPALARAQSAAPDDPATADASPSSTEQGQTPLDEAFVPRDRAAWIRETRRQAWKDTAFDVQARTFYLDRDKYDDSQSTAWALGGSAGFKTGYFRERFAFGATGYTSQRLYGPDDKDGTLLLKPGQEGYTVLGEAYGEFLINDDTRLKLGRFGIDTPYVNRNDARMTPNTFQALTVQGVYGGDGGAPQWKFGAGYFDKIKERNADSFVSMARDAGAPSWVDRGVYTLGANYTRDRLSAGAIYYHSNDIISIFYTEAKYAFPLGDTAKLNLALQYSDQDSAGDNLLRGDEFSARQWGGKLELGYKGALFTTGYTRASGGTNMQNPWSGYPGYTSVQVEDFNRNGEGAWLLRAAYNVQSVKGLSFYALYVDGSDPDALTDYAKDEYNLNAQWTAADGPLKGLMMRVRYAHVSQKGPQTSDLDDLRLLVYYDPPGL</sequence>
<evidence type="ECO:0000256" key="3">
    <source>
        <dbReference type="ARBA" id="ARBA00022729"/>
    </source>
</evidence>
<dbReference type="GO" id="GO:0015288">
    <property type="term" value="F:porin activity"/>
    <property type="evidence" value="ECO:0007669"/>
    <property type="project" value="TreeGrafter"/>
</dbReference>
<dbReference type="Proteomes" id="UP001226084">
    <property type="component" value="Unassembled WGS sequence"/>
</dbReference>
<keyword evidence="2" id="KW-0813">Transport</keyword>
<evidence type="ECO:0000313" key="7">
    <source>
        <dbReference type="Proteomes" id="UP001226084"/>
    </source>
</evidence>
<proteinExistence type="inferred from homology"/>
<comment type="similarity">
    <text evidence="1">Belongs to the outer membrane porin (Opr) (TC 1.B.25) family.</text>
</comment>
<dbReference type="PANTHER" id="PTHR34596:SF2">
    <property type="entry name" value="CHITOPORIN"/>
    <property type="match status" value="1"/>
</dbReference>
<dbReference type="EMBL" id="JAUTAS010000001">
    <property type="protein sequence ID" value="MDQ1108437.1"/>
    <property type="molecule type" value="Genomic_DNA"/>
</dbReference>
<keyword evidence="3 5" id="KW-0732">Signal</keyword>
<dbReference type="Gene3D" id="2.40.160.10">
    <property type="entry name" value="Porin"/>
    <property type="match status" value="1"/>
</dbReference>
<dbReference type="Pfam" id="PF03573">
    <property type="entry name" value="OprD"/>
    <property type="match status" value="1"/>
</dbReference>
<evidence type="ECO:0000313" key="6">
    <source>
        <dbReference type="EMBL" id="MDQ1108437.1"/>
    </source>
</evidence>
<evidence type="ECO:0008006" key="8">
    <source>
        <dbReference type="Google" id="ProtNLM"/>
    </source>
</evidence>
<evidence type="ECO:0000256" key="2">
    <source>
        <dbReference type="ARBA" id="ARBA00022448"/>
    </source>
</evidence>
<evidence type="ECO:0000256" key="4">
    <source>
        <dbReference type="SAM" id="MobiDB-lite"/>
    </source>
</evidence>
<dbReference type="PANTHER" id="PTHR34596">
    <property type="entry name" value="CHITOPORIN"/>
    <property type="match status" value="1"/>
</dbReference>
<name>A0AAP5E9R3_9GAMM</name>
<evidence type="ECO:0000256" key="1">
    <source>
        <dbReference type="ARBA" id="ARBA00009075"/>
    </source>
</evidence>
<feature type="compositionally biased region" description="Low complexity" evidence="4">
    <location>
        <begin position="23"/>
        <end position="38"/>
    </location>
</feature>
<dbReference type="InterPro" id="IPR023614">
    <property type="entry name" value="Porin_dom_sf"/>
</dbReference>
<organism evidence="6 7">
    <name type="scientific">Stenotrophomonas rhizophila</name>
    <dbReference type="NCBI Taxonomy" id="216778"/>
    <lineage>
        <taxon>Bacteria</taxon>
        <taxon>Pseudomonadati</taxon>
        <taxon>Pseudomonadota</taxon>
        <taxon>Gammaproteobacteria</taxon>
        <taxon>Lysobacterales</taxon>
        <taxon>Lysobacteraceae</taxon>
        <taxon>Stenotrophomonas</taxon>
    </lineage>
</organism>
<dbReference type="RefSeq" id="WP_093535826.1">
    <property type="nucleotide sequence ID" value="NZ_CP088000.1"/>
</dbReference>
<feature type="region of interest" description="Disordered" evidence="4">
    <location>
        <begin position="23"/>
        <end position="46"/>
    </location>
</feature>